<accession>A0A6I3LTA5</accession>
<keyword evidence="3" id="KW-1185">Reference proteome</keyword>
<reference evidence="2 3" key="1">
    <citation type="submission" date="2019-11" db="EMBL/GenBank/DDBJ databases">
        <title>Genome of Strain BIT-d1.</title>
        <authorList>
            <person name="Yang Y."/>
        </authorList>
    </citation>
    <scope>NUCLEOTIDE SEQUENCE [LARGE SCALE GENOMIC DNA]</scope>
    <source>
        <strain evidence="2 3">BIT-d1</strain>
    </source>
</reference>
<proteinExistence type="predicted"/>
<evidence type="ECO:0000313" key="2">
    <source>
        <dbReference type="EMBL" id="MTG99195.1"/>
    </source>
</evidence>
<dbReference type="SUPFAM" id="SSF54427">
    <property type="entry name" value="NTF2-like"/>
    <property type="match status" value="1"/>
</dbReference>
<dbReference type="AlphaFoldDB" id="A0A6I3LTA5"/>
<feature type="domain" description="SnoaL-like" evidence="1">
    <location>
        <begin position="8"/>
        <end position="114"/>
    </location>
</feature>
<dbReference type="Proteomes" id="UP000438760">
    <property type="component" value="Unassembled WGS sequence"/>
</dbReference>
<gene>
    <name evidence="2" type="ORF">GJV76_13845</name>
</gene>
<dbReference type="InterPro" id="IPR032710">
    <property type="entry name" value="NTF2-like_dom_sf"/>
</dbReference>
<dbReference type="Gene3D" id="3.10.450.50">
    <property type="match status" value="1"/>
</dbReference>
<dbReference type="Pfam" id="PF12680">
    <property type="entry name" value="SnoaL_2"/>
    <property type="match status" value="1"/>
</dbReference>
<organism evidence="2 3">
    <name type="scientific">Myroides albus</name>
    <dbReference type="NCBI Taxonomy" id="2562892"/>
    <lineage>
        <taxon>Bacteria</taxon>
        <taxon>Pseudomonadati</taxon>
        <taxon>Bacteroidota</taxon>
        <taxon>Flavobacteriia</taxon>
        <taxon>Flavobacteriales</taxon>
        <taxon>Flavobacteriaceae</taxon>
        <taxon>Myroides</taxon>
    </lineage>
</organism>
<dbReference type="RefSeq" id="WP_155093196.1">
    <property type="nucleotide sequence ID" value="NZ_WMJX01000050.1"/>
</dbReference>
<dbReference type="InterPro" id="IPR037401">
    <property type="entry name" value="SnoaL-like"/>
</dbReference>
<dbReference type="OrthoDB" id="7859473at2"/>
<dbReference type="EMBL" id="WMJX01000050">
    <property type="protein sequence ID" value="MTG99195.1"/>
    <property type="molecule type" value="Genomic_DNA"/>
</dbReference>
<comment type="caution">
    <text evidence="2">The sequence shown here is derived from an EMBL/GenBank/DDBJ whole genome shotgun (WGS) entry which is preliminary data.</text>
</comment>
<sequence length="130" mass="14415">MKNPIEVVAAYVDALGKGDIPTAFSFFDSNVKWHQPGNNQFSGVKMGVESIGEMLNAMMQVSKGTFSLVPKGSLMVNGNLVSMPLNFTGTVEDRTINMFGIDLFKIEGDKIVEIWLFSDNQEEEDVFWGK</sequence>
<evidence type="ECO:0000259" key="1">
    <source>
        <dbReference type="Pfam" id="PF12680"/>
    </source>
</evidence>
<evidence type="ECO:0000313" key="3">
    <source>
        <dbReference type="Proteomes" id="UP000438760"/>
    </source>
</evidence>
<name>A0A6I3LTA5_9FLAO</name>
<protein>
    <submittedName>
        <fullName evidence="2">Nuclear transport factor 2 family protein</fullName>
    </submittedName>
</protein>